<organism evidence="1 2">
    <name type="scientific">Mycena maculata</name>
    <dbReference type="NCBI Taxonomy" id="230809"/>
    <lineage>
        <taxon>Eukaryota</taxon>
        <taxon>Fungi</taxon>
        <taxon>Dikarya</taxon>
        <taxon>Basidiomycota</taxon>
        <taxon>Agaricomycotina</taxon>
        <taxon>Agaricomycetes</taxon>
        <taxon>Agaricomycetidae</taxon>
        <taxon>Agaricales</taxon>
        <taxon>Marasmiineae</taxon>
        <taxon>Mycenaceae</taxon>
        <taxon>Mycena</taxon>
    </lineage>
</organism>
<evidence type="ECO:0000313" key="2">
    <source>
        <dbReference type="Proteomes" id="UP001215280"/>
    </source>
</evidence>
<sequence length="186" mass="21759">MDFVSASQLFFPQVAEAYMADEFHTPDLQAILNLYVDNLALKDARAGIVLTATTYPECSYTPYQGNDFTRKYHWPNGVSPSPSSLLLDFERYIPGRFCVESVEDMGAHYPRCLREWGRRFGENWTEELSAKIIARYPELKRPENMAMFRRKWAYMFSYMEVAYSRWWIGLTCWTLKRPGREAAICS</sequence>
<keyword evidence="2" id="KW-1185">Reference proteome</keyword>
<dbReference type="SUPFAM" id="SSF53335">
    <property type="entry name" value="S-adenosyl-L-methionine-dependent methyltransferases"/>
    <property type="match status" value="1"/>
</dbReference>
<proteinExistence type="predicted"/>
<protein>
    <submittedName>
        <fullName evidence="1">Uncharacterized protein</fullName>
    </submittedName>
</protein>
<reference evidence="1" key="1">
    <citation type="submission" date="2023-03" db="EMBL/GenBank/DDBJ databases">
        <title>Massive genome expansion in bonnet fungi (Mycena s.s.) driven by repeated elements and novel gene families across ecological guilds.</title>
        <authorList>
            <consortium name="Lawrence Berkeley National Laboratory"/>
            <person name="Harder C.B."/>
            <person name="Miyauchi S."/>
            <person name="Viragh M."/>
            <person name="Kuo A."/>
            <person name="Thoen E."/>
            <person name="Andreopoulos B."/>
            <person name="Lu D."/>
            <person name="Skrede I."/>
            <person name="Drula E."/>
            <person name="Henrissat B."/>
            <person name="Morin E."/>
            <person name="Kohler A."/>
            <person name="Barry K."/>
            <person name="LaButti K."/>
            <person name="Morin E."/>
            <person name="Salamov A."/>
            <person name="Lipzen A."/>
            <person name="Mereny Z."/>
            <person name="Hegedus B."/>
            <person name="Baldrian P."/>
            <person name="Stursova M."/>
            <person name="Weitz H."/>
            <person name="Taylor A."/>
            <person name="Grigoriev I.V."/>
            <person name="Nagy L.G."/>
            <person name="Martin F."/>
            <person name="Kauserud H."/>
        </authorList>
    </citation>
    <scope>NUCLEOTIDE SEQUENCE</scope>
    <source>
        <strain evidence="1">CBHHK188m</strain>
    </source>
</reference>
<gene>
    <name evidence="1" type="ORF">DFH07DRAFT_184618</name>
</gene>
<dbReference type="AlphaFoldDB" id="A0AAD7MSY2"/>
<dbReference type="Gene3D" id="3.40.50.150">
    <property type="entry name" value="Vaccinia Virus protein VP39"/>
    <property type="match status" value="1"/>
</dbReference>
<evidence type="ECO:0000313" key="1">
    <source>
        <dbReference type="EMBL" id="KAJ7729248.1"/>
    </source>
</evidence>
<dbReference type="Proteomes" id="UP001215280">
    <property type="component" value="Unassembled WGS sequence"/>
</dbReference>
<name>A0AAD7MSY2_9AGAR</name>
<comment type="caution">
    <text evidence="1">The sequence shown here is derived from an EMBL/GenBank/DDBJ whole genome shotgun (WGS) entry which is preliminary data.</text>
</comment>
<accession>A0AAD7MSY2</accession>
<dbReference type="InterPro" id="IPR029063">
    <property type="entry name" value="SAM-dependent_MTases_sf"/>
</dbReference>
<dbReference type="EMBL" id="JARJLG010000199">
    <property type="protein sequence ID" value="KAJ7729248.1"/>
    <property type="molecule type" value="Genomic_DNA"/>
</dbReference>